<dbReference type="InParanoid" id="A0A165G5L0"/>
<evidence type="ECO:0000256" key="1">
    <source>
        <dbReference type="SAM" id="MobiDB-lite"/>
    </source>
</evidence>
<dbReference type="Proteomes" id="UP000076871">
    <property type="component" value="Unassembled WGS sequence"/>
</dbReference>
<feature type="region of interest" description="Disordered" evidence="1">
    <location>
        <begin position="1"/>
        <end position="135"/>
    </location>
</feature>
<dbReference type="STRING" id="1314785.A0A165G5L0"/>
<keyword evidence="3" id="KW-1185">Reference proteome</keyword>
<evidence type="ECO:0000313" key="3">
    <source>
        <dbReference type="Proteomes" id="UP000076871"/>
    </source>
</evidence>
<dbReference type="OrthoDB" id="2591449at2759"/>
<protein>
    <submittedName>
        <fullName evidence="2">Uncharacterized protein</fullName>
    </submittedName>
</protein>
<reference evidence="2 3" key="1">
    <citation type="journal article" date="2016" name="Mol. Biol. Evol.">
        <title>Comparative Genomics of Early-Diverging Mushroom-Forming Fungi Provides Insights into the Origins of Lignocellulose Decay Capabilities.</title>
        <authorList>
            <person name="Nagy L.G."/>
            <person name="Riley R."/>
            <person name="Tritt A."/>
            <person name="Adam C."/>
            <person name="Daum C."/>
            <person name="Floudas D."/>
            <person name="Sun H."/>
            <person name="Yadav J.S."/>
            <person name="Pangilinan J."/>
            <person name="Larsson K.H."/>
            <person name="Matsuura K."/>
            <person name="Barry K."/>
            <person name="Labutti K."/>
            <person name="Kuo R."/>
            <person name="Ohm R.A."/>
            <person name="Bhattacharya S.S."/>
            <person name="Shirouzu T."/>
            <person name="Yoshinaga Y."/>
            <person name="Martin F.M."/>
            <person name="Grigoriev I.V."/>
            <person name="Hibbett D.S."/>
        </authorList>
    </citation>
    <scope>NUCLEOTIDE SEQUENCE [LARGE SCALE GENOMIC DNA]</scope>
    <source>
        <strain evidence="2 3">93-53</strain>
    </source>
</reference>
<feature type="compositionally biased region" description="Polar residues" evidence="1">
    <location>
        <begin position="79"/>
        <end position="88"/>
    </location>
</feature>
<organism evidence="2 3">
    <name type="scientific">Laetiporus sulphureus 93-53</name>
    <dbReference type="NCBI Taxonomy" id="1314785"/>
    <lineage>
        <taxon>Eukaryota</taxon>
        <taxon>Fungi</taxon>
        <taxon>Dikarya</taxon>
        <taxon>Basidiomycota</taxon>
        <taxon>Agaricomycotina</taxon>
        <taxon>Agaricomycetes</taxon>
        <taxon>Polyporales</taxon>
        <taxon>Laetiporus</taxon>
    </lineage>
</organism>
<name>A0A165G5L0_9APHY</name>
<feature type="compositionally biased region" description="Polar residues" evidence="1">
    <location>
        <begin position="40"/>
        <end position="56"/>
    </location>
</feature>
<accession>A0A165G5L0</accession>
<dbReference type="AlphaFoldDB" id="A0A165G5L0"/>
<evidence type="ECO:0000313" key="2">
    <source>
        <dbReference type="EMBL" id="KZT09859.1"/>
    </source>
</evidence>
<gene>
    <name evidence="2" type="ORF">LAESUDRAFT_673473</name>
</gene>
<dbReference type="EMBL" id="KV427610">
    <property type="protein sequence ID" value="KZT09859.1"/>
    <property type="molecule type" value="Genomic_DNA"/>
</dbReference>
<proteinExistence type="predicted"/>
<dbReference type="RefSeq" id="XP_040767599.1">
    <property type="nucleotide sequence ID" value="XM_040905527.1"/>
</dbReference>
<feature type="region of interest" description="Disordered" evidence="1">
    <location>
        <begin position="350"/>
        <end position="395"/>
    </location>
</feature>
<sequence length="548" mass="59079">MSAPPDPFASPSSSPSLSPTRSRRLSARRGSMTAADPWGTHTSINDDPNRATSSRLTIVRVPPPAEEDASQKKHRRHGSNTSIGSTPSGRGEGQRVSFAFTSFSQPSPNATPHANSPTSSPRIRPQSPTLGHRYSGSFLNLSKLSPEQLLDIAHQSCNPRPSVGSGGSPVPPSPVSFTPLPDNIILPFIDRPSEVTQLITIPPNSRLFALLAQTFPAEARTPTGKESADSLLSRDPKQWTFAELEYWMKNVDRDVADDVLWVGKARTCIMAKSELIWERIKGALGVPPELDVDEEIPSMNEPGYLSTPLTPESERYPAVFEPPSPLLAVNPALSPSPERQDIVIEPVVATNANVTRPPPSSTLDVSASHELHDVREEDEEEAEGGSSSDIGHNEQREIQGLRIVTSPISLRSQNYGPSPSGSPAFVPLGSPASPSPMTVPRSMRGVSQDGDTPYDALQERGPGHPLFPSSFAQLSIQPTLRNNIHSRAQSMWNPPAPAFSNPNVIRMGVQRAASSSGRPFRPDWAQGYDPARHEYAVASSADSVSAMD</sequence>
<feature type="compositionally biased region" description="Low complexity" evidence="1">
    <location>
        <begin position="9"/>
        <end position="20"/>
    </location>
</feature>
<feature type="compositionally biased region" description="Polar residues" evidence="1">
    <location>
        <begin position="99"/>
        <end position="129"/>
    </location>
</feature>
<dbReference type="GeneID" id="63822557"/>